<dbReference type="InterPro" id="IPR004045">
    <property type="entry name" value="Glutathione_S-Trfase_N"/>
</dbReference>
<dbReference type="Proteomes" id="UP000756530">
    <property type="component" value="Unassembled WGS sequence"/>
</dbReference>
<dbReference type="InterPro" id="IPR010987">
    <property type="entry name" value="Glutathione-S-Trfase_C-like"/>
</dbReference>
<gene>
    <name evidence="3" type="ORF">KJP28_06205</name>
</gene>
<proteinExistence type="predicted"/>
<dbReference type="PANTHER" id="PTHR44051">
    <property type="entry name" value="GLUTATHIONE S-TRANSFERASE-RELATED"/>
    <property type="match status" value="1"/>
</dbReference>
<dbReference type="Pfam" id="PF02798">
    <property type="entry name" value="GST_N"/>
    <property type="match status" value="1"/>
</dbReference>
<dbReference type="InterPro" id="IPR040079">
    <property type="entry name" value="Glutathione_S-Trfase"/>
</dbReference>
<protein>
    <submittedName>
        <fullName evidence="3">Glutathione S-transferase family protein</fullName>
    </submittedName>
</protein>
<sequence>MTYTLYAAPGACSRVPMMALEEAEAEFEIELVRFMRGAHRTAEYLAMNPAGKVPLLITPEGPLSENVAIARYLAGHFPGLLPEAANAFEEAKITANLAYVASTLHPIVTRMRMPIFMADGEEAQASVRAKAMDALAPHAAAIDVAIGEGPWWYGDQWSIQDAYVYWVWFRVTGVGFPGTDYPNWAAHAERMEARPSVQRALERDAKLQVTLEAEGLSPPMK</sequence>
<dbReference type="EMBL" id="JAHUZE010000001">
    <property type="protein sequence ID" value="MBV7378512.1"/>
    <property type="molecule type" value="Genomic_DNA"/>
</dbReference>
<dbReference type="SFLD" id="SFLDS00019">
    <property type="entry name" value="Glutathione_Transferase_(cytos"/>
    <property type="match status" value="1"/>
</dbReference>
<evidence type="ECO:0000259" key="2">
    <source>
        <dbReference type="PROSITE" id="PS50405"/>
    </source>
</evidence>
<feature type="domain" description="GST N-terminal" evidence="1">
    <location>
        <begin position="1"/>
        <end position="81"/>
    </location>
</feature>
<dbReference type="RefSeq" id="WP_218391641.1">
    <property type="nucleotide sequence ID" value="NZ_JAHUZE010000001.1"/>
</dbReference>
<name>A0ABS6T2C2_9RHOB</name>
<accession>A0ABS6T2C2</accession>
<reference evidence="3 4" key="1">
    <citation type="submission" date="2021-05" db="EMBL/GenBank/DDBJ databases">
        <title>Culturable bacteria isolated from Daya Bay.</title>
        <authorList>
            <person name="Zheng W."/>
            <person name="Yu S."/>
            <person name="Huang Y."/>
        </authorList>
    </citation>
    <scope>NUCLEOTIDE SEQUENCE [LARGE SCALE GENOMIC DNA]</scope>
    <source>
        <strain evidence="3 4">DP4N28-5</strain>
    </source>
</reference>
<dbReference type="SFLD" id="SFLDG01150">
    <property type="entry name" value="Main.1:_Beta-like"/>
    <property type="match status" value="1"/>
</dbReference>
<dbReference type="PROSITE" id="PS50405">
    <property type="entry name" value="GST_CTER"/>
    <property type="match status" value="1"/>
</dbReference>
<dbReference type="PROSITE" id="PS50404">
    <property type="entry name" value="GST_NTER"/>
    <property type="match status" value="1"/>
</dbReference>
<comment type="caution">
    <text evidence="3">The sequence shown here is derived from an EMBL/GenBank/DDBJ whole genome shotgun (WGS) entry which is preliminary data.</text>
</comment>
<evidence type="ECO:0000313" key="4">
    <source>
        <dbReference type="Proteomes" id="UP000756530"/>
    </source>
</evidence>
<keyword evidence="4" id="KW-1185">Reference proteome</keyword>
<dbReference type="Pfam" id="PF13410">
    <property type="entry name" value="GST_C_2"/>
    <property type="match status" value="1"/>
</dbReference>
<evidence type="ECO:0000313" key="3">
    <source>
        <dbReference type="EMBL" id="MBV7378512.1"/>
    </source>
</evidence>
<dbReference type="SFLD" id="SFLDG00358">
    <property type="entry name" value="Main_(cytGST)"/>
    <property type="match status" value="1"/>
</dbReference>
<organism evidence="3 4">
    <name type="scientific">Maritimibacter dapengensis</name>
    <dbReference type="NCBI Taxonomy" id="2836868"/>
    <lineage>
        <taxon>Bacteria</taxon>
        <taxon>Pseudomonadati</taxon>
        <taxon>Pseudomonadota</taxon>
        <taxon>Alphaproteobacteria</taxon>
        <taxon>Rhodobacterales</taxon>
        <taxon>Roseobacteraceae</taxon>
        <taxon>Maritimibacter</taxon>
    </lineage>
</organism>
<feature type="domain" description="GST C-terminal" evidence="2">
    <location>
        <begin position="86"/>
        <end position="221"/>
    </location>
</feature>
<evidence type="ECO:0000259" key="1">
    <source>
        <dbReference type="PROSITE" id="PS50404"/>
    </source>
</evidence>
<dbReference type="PANTHER" id="PTHR44051:SF8">
    <property type="entry name" value="GLUTATHIONE S-TRANSFERASE GSTA"/>
    <property type="match status" value="1"/>
</dbReference>